<dbReference type="AlphaFoldDB" id="A0AAT9H5Z7"/>
<reference evidence="2" key="1">
    <citation type="submission" date="2024-05" db="EMBL/GenBank/DDBJ databases">
        <title>Whole-Genome Sequence of CFS9, a Potential Fish Probiotic Isolated from the Body Surface of Silurus asotus.</title>
        <authorList>
            <person name="Kojima M."/>
            <person name="Tobioka K."/>
            <person name="Yokota K."/>
            <person name="Nakatani H."/>
            <person name="Hori K."/>
            <person name="Tamaru Y."/>
            <person name="Okazaki F."/>
        </authorList>
    </citation>
    <scope>NUCLEOTIDE SEQUENCE</scope>
    <source>
        <strain evidence="2">CFS9</strain>
    </source>
</reference>
<dbReference type="SMART" id="SM00530">
    <property type="entry name" value="HTH_XRE"/>
    <property type="match status" value="1"/>
</dbReference>
<proteinExistence type="predicted"/>
<sequence>MSTLTKPNHIGRKISRIRELRDMKQEALAQALGTNQQAVSLMENSETIEDEKLEQVAKALGVTAEAIKNFSDENMINYFNTFTDNDFSSTNGAFGAFTSNNQCTFNPLDKLIESYDENKKLYERLVQAEKDKVEYLEKLLKVK</sequence>
<organism evidence="2">
    <name type="scientific">Flavobacterium sp. CFS9</name>
    <dbReference type="NCBI Taxonomy" id="3143118"/>
    <lineage>
        <taxon>Bacteria</taxon>
        <taxon>Pseudomonadati</taxon>
        <taxon>Bacteroidota</taxon>
        <taxon>Flavobacteriia</taxon>
        <taxon>Flavobacteriales</taxon>
        <taxon>Flavobacteriaceae</taxon>
        <taxon>Flavobacterium</taxon>
    </lineage>
</organism>
<dbReference type="InterPro" id="IPR010982">
    <property type="entry name" value="Lambda_DNA-bd_dom_sf"/>
</dbReference>
<dbReference type="Gene3D" id="1.10.260.40">
    <property type="entry name" value="lambda repressor-like DNA-binding domains"/>
    <property type="match status" value="1"/>
</dbReference>
<dbReference type="Pfam" id="PF01381">
    <property type="entry name" value="HTH_3"/>
    <property type="match status" value="1"/>
</dbReference>
<dbReference type="CDD" id="cd00093">
    <property type="entry name" value="HTH_XRE"/>
    <property type="match status" value="1"/>
</dbReference>
<feature type="domain" description="HTH cro/C1-type" evidence="1">
    <location>
        <begin position="14"/>
        <end position="67"/>
    </location>
</feature>
<dbReference type="EMBL" id="AP031573">
    <property type="protein sequence ID" value="BFM44890.1"/>
    <property type="molecule type" value="Genomic_DNA"/>
</dbReference>
<dbReference type="SUPFAM" id="SSF47413">
    <property type="entry name" value="lambda repressor-like DNA-binding domains"/>
    <property type="match status" value="1"/>
</dbReference>
<dbReference type="GO" id="GO:0003677">
    <property type="term" value="F:DNA binding"/>
    <property type="evidence" value="ECO:0007669"/>
    <property type="project" value="InterPro"/>
</dbReference>
<protein>
    <submittedName>
        <fullName evidence="2">Helix-turn-helix transcriptional regulator</fullName>
    </submittedName>
</protein>
<name>A0AAT9H5Z7_9FLAO</name>
<dbReference type="InterPro" id="IPR001387">
    <property type="entry name" value="Cro/C1-type_HTH"/>
</dbReference>
<accession>A0AAT9H5Z7</accession>
<dbReference type="RefSeq" id="WP_369615960.1">
    <property type="nucleotide sequence ID" value="NZ_AP031573.1"/>
</dbReference>
<dbReference type="PROSITE" id="PS50943">
    <property type="entry name" value="HTH_CROC1"/>
    <property type="match status" value="1"/>
</dbReference>
<gene>
    <name evidence="2" type="ORF">CFS9_35310</name>
</gene>
<evidence type="ECO:0000313" key="2">
    <source>
        <dbReference type="EMBL" id="BFM44890.1"/>
    </source>
</evidence>
<evidence type="ECO:0000259" key="1">
    <source>
        <dbReference type="PROSITE" id="PS50943"/>
    </source>
</evidence>